<dbReference type="EMBL" id="MW084976">
    <property type="protein sequence ID" value="QOV08335.1"/>
    <property type="molecule type" value="Genomic_DNA"/>
</dbReference>
<dbReference type="Proteomes" id="UP000594029">
    <property type="component" value="Segment"/>
</dbReference>
<reference evidence="1 2" key="1">
    <citation type="submission" date="2020-10" db="EMBL/GenBank/DDBJ databases">
        <authorList>
            <person name="Kazantseva O.A."/>
            <person name="Piligrimova E.G."/>
            <person name="Shadrin A.M."/>
        </authorList>
    </citation>
    <scope>NUCLEOTIDE SEQUENCE [LARGE SCALE GENOMIC DNA]</scope>
</reference>
<accession>A0A7U3NKJ4</accession>
<protein>
    <submittedName>
        <fullName evidence="1">Uncharacterized protein</fullName>
    </submittedName>
</protein>
<keyword evidence="2" id="KW-1185">Reference proteome</keyword>
<sequence>MGYKLSEKISYMRDTFIVRIKADSNDADYMYSTMHFGKSEFEKHIRELVNLQVNYGGSHELENYPNPMDLEIPYNGWDGNCHTLTELTIEYIDENGKVFDVEIFDDTVKNKLEEFDALADRVEEFLDSQDLDYTPSVGYCDEDWVIYVTVEAYEVVDDTRGCFQEIISLVEGEFPEMTESNVECHEMVMVEFKVDGFEAEEDNE</sequence>
<evidence type="ECO:0000313" key="1">
    <source>
        <dbReference type="EMBL" id="QOV08335.1"/>
    </source>
</evidence>
<evidence type="ECO:0000313" key="2">
    <source>
        <dbReference type="Proteomes" id="UP000594029"/>
    </source>
</evidence>
<organism evidence="1 2">
    <name type="scientific">Bacillus phage Kirov</name>
    <dbReference type="NCBI Taxonomy" id="2783539"/>
    <lineage>
        <taxon>Viruses</taxon>
        <taxon>Duplodnaviria</taxon>
        <taxon>Heunggongvirae</taxon>
        <taxon>Uroviricota</taxon>
        <taxon>Caudoviricetes</taxon>
        <taxon>Andregratiavirinae</taxon>
        <taxon>Kirovvirus</taxon>
        <taxon>Kirovvirus kirov</taxon>
    </lineage>
</organism>
<proteinExistence type="predicted"/>
<gene>
    <name evidence="1" type="ORF">Kirov_136</name>
</gene>
<name>A0A7U3NKJ4_9CAUD</name>